<gene>
    <name evidence="2" type="ORF">C7449_11513</name>
</gene>
<keyword evidence="3" id="KW-1185">Reference proteome</keyword>
<keyword evidence="1" id="KW-0472">Membrane</keyword>
<protein>
    <submittedName>
        <fullName evidence="2">Uncharacterized protein</fullName>
    </submittedName>
</protein>
<evidence type="ECO:0000256" key="1">
    <source>
        <dbReference type="SAM" id="Phobius"/>
    </source>
</evidence>
<dbReference type="AlphaFoldDB" id="A0A2T5AJR6"/>
<feature type="transmembrane region" description="Helical" evidence="1">
    <location>
        <begin position="20"/>
        <end position="45"/>
    </location>
</feature>
<keyword evidence="1" id="KW-1133">Transmembrane helix</keyword>
<organism evidence="2 3">
    <name type="scientific">Mycoplana dimorpha</name>
    <dbReference type="NCBI Taxonomy" id="28320"/>
    <lineage>
        <taxon>Bacteria</taxon>
        <taxon>Pseudomonadati</taxon>
        <taxon>Pseudomonadota</taxon>
        <taxon>Alphaproteobacteria</taxon>
        <taxon>Hyphomicrobiales</taxon>
        <taxon>Rhizobiaceae</taxon>
        <taxon>Mycoplana</taxon>
    </lineage>
</organism>
<dbReference type="Proteomes" id="UP000241247">
    <property type="component" value="Unassembled WGS sequence"/>
</dbReference>
<proteinExistence type="predicted"/>
<reference evidence="2 3" key="1">
    <citation type="submission" date="2018-04" db="EMBL/GenBank/DDBJ databases">
        <title>Genomic Encyclopedia of Type Strains, Phase IV (KMG-IV): sequencing the most valuable type-strain genomes for metagenomic binning, comparative biology and taxonomic classification.</title>
        <authorList>
            <person name="Goeker M."/>
        </authorList>
    </citation>
    <scope>NUCLEOTIDE SEQUENCE [LARGE SCALE GENOMIC DNA]</scope>
    <source>
        <strain evidence="2 3">DSM 7138</strain>
    </source>
</reference>
<comment type="caution">
    <text evidence="2">The sequence shown here is derived from an EMBL/GenBank/DDBJ whole genome shotgun (WGS) entry which is preliminary data.</text>
</comment>
<dbReference type="EMBL" id="PZZZ01000015">
    <property type="protein sequence ID" value="PTM86960.1"/>
    <property type="molecule type" value="Genomic_DNA"/>
</dbReference>
<dbReference type="OrthoDB" id="129807at2"/>
<dbReference type="RefSeq" id="WP_108004888.1">
    <property type="nucleotide sequence ID" value="NZ_JBHEEX010000019.1"/>
</dbReference>
<evidence type="ECO:0000313" key="3">
    <source>
        <dbReference type="Proteomes" id="UP000241247"/>
    </source>
</evidence>
<sequence>MSRAQKTADYEKTDVQPRHILLAGLSLFVFVLLSIAVISGALYWLQPQNRAGYPVFAGEQDRGGPRLEVDPSADRAELQRSAAARLETYGWTDKALGRAHIPIERAMALLAEQGWPDKENGGASP</sequence>
<accession>A0A2T5AJR6</accession>
<evidence type="ECO:0000313" key="2">
    <source>
        <dbReference type="EMBL" id="PTM86960.1"/>
    </source>
</evidence>
<name>A0A2T5AJR6_MYCDI</name>
<keyword evidence="1" id="KW-0812">Transmembrane</keyword>